<keyword evidence="1" id="KW-0732">Signal</keyword>
<feature type="chain" id="PRO_5005192594" evidence="1">
    <location>
        <begin position="19"/>
        <end position="412"/>
    </location>
</feature>
<accession>A0A0G4I0V4</accession>
<dbReference type="Gene3D" id="3.40.50.300">
    <property type="entry name" value="P-loop containing nucleotide triphosphate hydrolases"/>
    <property type="match status" value="1"/>
</dbReference>
<dbReference type="VEuPathDB" id="CryptoDB:Cvel_10044"/>
<feature type="signal peptide" evidence="1">
    <location>
        <begin position="1"/>
        <end position="18"/>
    </location>
</feature>
<protein>
    <submittedName>
        <fullName evidence="2">Uncharacterized protein</fullName>
    </submittedName>
</protein>
<gene>
    <name evidence="2" type="ORF">Cvel_10044</name>
</gene>
<dbReference type="AlphaFoldDB" id="A0A0G4I0V4"/>
<dbReference type="EMBL" id="CDMZ01004690">
    <property type="protein sequence ID" value="CEM50514.1"/>
    <property type="molecule type" value="Genomic_DNA"/>
</dbReference>
<name>A0A0G4I0V4_9ALVE</name>
<organism evidence="2">
    <name type="scientific">Chromera velia CCMP2878</name>
    <dbReference type="NCBI Taxonomy" id="1169474"/>
    <lineage>
        <taxon>Eukaryota</taxon>
        <taxon>Sar</taxon>
        <taxon>Alveolata</taxon>
        <taxon>Colpodellida</taxon>
        <taxon>Chromeraceae</taxon>
        <taxon>Chromera</taxon>
    </lineage>
</organism>
<proteinExistence type="predicted"/>
<reference evidence="2" key="1">
    <citation type="submission" date="2014-11" db="EMBL/GenBank/DDBJ databases">
        <authorList>
            <person name="Otto D Thomas"/>
            <person name="Naeem Raeece"/>
        </authorList>
    </citation>
    <scope>NUCLEOTIDE SEQUENCE</scope>
</reference>
<evidence type="ECO:0000256" key="1">
    <source>
        <dbReference type="SAM" id="SignalP"/>
    </source>
</evidence>
<dbReference type="InterPro" id="IPR027417">
    <property type="entry name" value="P-loop_NTPase"/>
</dbReference>
<evidence type="ECO:0000313" key="2">
    <source>
        <dbReference type="EMBL" id="CEM50514.1"/>
    </source>
</evidence>
<dbReference type="SUPFAM" id="SSF52540">
    <property type="entry name" value="P-loop containing nucleoside triphosphate hydrolases"/>
    <property type="match status" value="1"/>
</dbReference>
<sequence>MIILLWFVLALQSPLGQCLRIRSSEAPNCPIDEIKNALARDVEGKKEALRRKMQGGDQSPEQKEQCKGSLLSWEGYLSPEERTQDRLNIRPPMYILSYGPPGCGKSSSLKSLDSAMIDNKNFVKFNPTCAVKVIVDDFVKEYEGYAEQRIRCGTKEGQQQIYWTLRKDPKFAIDSLSDEVSTWALHNVKDLVVETTGGSVDWFADEYLQSYWVRHHANRATVLLYPWVPVEETLRRLKARKTQENAPEEQVREDFAKAAANLKRIMIAMTTVVIVNNNGPPNQVAPIALTLSQTSLVSWKRQQQHGPGASSAALQPDVRPDQTIWQCGDDPFLSDDPQKAWALEDMMRRSGVNSEQLPGGERRLIEVPCMKKEWNSEKGVFVVSPADCDKEGKTILKTIEEMLKGSTGEGSD</sequence>